<organism evidence="2">
    <name type="scientific">bioreactor metagenome</name>
    <dbReference type="NCBI Taxonomy" id="1076179"/>
    <lineage>
        <taxon>unclassified sequences</taxon>
        <taxon>metagenomes</taxon>
        <taxon>ecological metagenomes</taxon>
    </lineage>
</organism>
<evidence type="ECO:0000313" key="2">
    <source>
        <dbReference type="EMBL" id="MPN02195.1"/>
    </source>
</evidence>
<dbReference type="InterPro" id="IPR025449">
    <property type="entry name" value="JetB"/>
</dbReference>
<proteinExistence type="predicted"/>
<protein>
    <recommendedName>
        <fullName evidence="3">DUF4194 domain-containing protein</fullName>
    </recommendedName>
</protein>
<reference evidence="2" key="1">
    <citation type="submission" date="2019-08" db="EMBL/GenBank/DDBJ databases">
        <authorList>
            <person name="Kucharzyk K."/>
            <person name="Murdoch R.W."/>
            <person name="Higgins S."/>
            <person name="Loffler F."/>
        </authorList>
    </citation>
    <scope>NUCLEOTIDE SEQUENCE</scope>
</reference>
<feature type="region of interest" description="Disordered" evidence="1">
    <location>
        <begin position="137"/>
        <end position="159"/>
    </location>
</feature>
<accession>A0A645EJI6</accession>
<dbReference type="EMBL" id="VSSQ01048147">
    <property type="protein sequence ID" value="MPN02195.1"/>
    <property type="molecule type" value="Genomic_DNA"/>
</dbReference>
<gene>
    <name evidence="2" type="ORF">SDC9_149409</name>
</gene>
<evidence type="ECO:0000256" key="1">
    <source>
        <dbReference type="SAM" id="MobiDB-lite"/>
    </source>
</evidence>
<evidence type="ECO:0008006" key="3">
    <source>
        <dbReference type="Google" id="ProtNLM"/>
    </source>
</evidence>
<comment type="caution">
    <text evidence="2">The sequence shown here is derived from an EMBL/GenBank/DDBJ whole genome shotgun (WGS) entry which is preliminary data.</text>
</comment>
<name>A0A645EJI6_9ZZZZ</name>
<sequence length="159" mass="18460">MGYELLLQETAGVIAINNQFGSGRLRLKKIETILLLILRLIYGEKRKELSMTREVLTTTEEIQKKYEMLQITSKPNLDKTTLRDTVRLFRRYNLLQNITTDVTLSNAQIKLYPSIFFAVSADEMTRLLEESEDRLKHLTSGGDNNDEEMDEEFNENPIN</sequence>
<feature type="compositionally biased region" description="Acidic residues" evidence="1">
    <location>
        <begin position="144"/>
        <end position="159"/>
    </location>
</feature>
<dbReference type="AlphaFoldDB" id="A0A645EJI6"/>
<dbReference type="Pfam" id="PF13835">
    <property type="entry name" value="DUF4194"/>
    <property type="match status" value="1"/>
</dbReference>